<gene>
    <name evidence="6" type="ORF">B2A_08099</name>
</gene>
<protein>
    <submittedName>
        <fullName evidence="6">LysR family transcriptional regulator</fullName>
    </submittedName>
</protein>
<evidence type="ECO:0000256" key="4">
    <source>
        <dbReference type="ARBA" id="ARBA00023163"/>
    </source>
</evidence>
<evidence type="ECO:0000256" key="2">
    <source>
        <dbReference type="ARBA" id="ARBA00023015"/>
    </source>
</evidence>
<organism evidence="6">
    <name type="scientific">mine drainage metagenome</name>
    <dbReference type="NCBI Taxonomy" id="410659"/>
    <lineage>
        <taxon>unclassified sequences</taxon>
        <taxon>metagenomes</taxon>
        <taxon>ecological metagenomes</taxon>
    </lineage>
</organism>
<evidence type="ECO:0000256" key="1">
    <source>
        <dbReference type="ARBA" id="ARBA00009437"/>
    </source>
</evidence>
<comment type="similarity">
    <text evidence="1">Belongs to the LysR transcriptional regulatory family.</text>
</comment>
<name>T1B5G0_9ZZZZ</name>
<reference evidence="6" key="1">
    <citation type="submission" date="2013-08" db="EMBL/GenBank/DDBJ databases">
        <authorList>
            <person name="Mendez C."/>
            <person name="Richter M."/>
            <person name="Ferrer M."/>
            <person name="Sanchez J."/>
        </authorList>
    </citation>
    <scope>NUCLEOTIDE SEQUENCE</scope>
</reference>
<dbReference type="Pfam" id="PF03466">
    <property type="entry name" value="LysR_substrate"/>
    <property type="match status" value="1"/>
</dbReference>
<proteinExistence type="inferred from homology"/>
<dbReference type="AlphaFoldDB" id="T1B5G0"/>
<evidence type="ECO:0000259" key="5">
    <source>
        <dbReference type="Pfam" id="PF03466"/>
    </source>
</evidence>
<dbReference type="CDD" id="cd08432">
    <property type="entry name" value="PBP2_GcdR_TrpI_HvrB_AmpR_like"/>
    <property type="match status" value="1"/>
</dbReference>
<keyword evidence="4" id="KW-0804">Transcription</keyword>
<feature type="non-terminal residue" evidence="6">
    <location>
        <position position="188"/>
    </location>
</feature>
<dbReference type="EMBL" id="AUZZ01005829">
    <property type="protein sequence ID" value="EQD48154.1"/>
    <property type="molecule type" value="Genomic_DNA"/>
</dbReference>
<dbReference type="SUPFAM" id="SSF53850">
    <property type="entry name" value="Periplasmic binding protein-like II"/>
    <property type="match status" value="1"/>
</dbReference>
<dbReference type="PANTHER" id="PTHR30537:SF74">
    <property type="entry name" value="HTH-TYPE TRANSCRIPTIONAL REGULATOR TRPI"/>
    <property type="match status" value="1"/>
</dbReference>
<evidence type="ECO:0000256" key="3">
    <source>
        <dbReference type="ARBA" id="ARBA00023125"/>
    </source>
</evidence>
<keyword evidence="3" id="KW-0238">DNA-binding</keyword>
<dbReference type="FunFam" id="3.40.190.10:FF:000017">
    <property type="entry name" value="Glycine cleavage system transcriptional activator"/>
    <property type="match status" value="1"/>
</dbReference>
<dbReference type="InterPro" id="IPR058163">
    <property type="entry name" value="LysR-type_TF_proteobact-type"/>
</dbReference>
<reference evidence="6" key="2">
    <citation type="journal article" date="2014" name="ISME J.">
        <title>Microbial stratification in low pH oxic and suboxic macroscopic growths along an acid mine drainage.</title>
        <authorList>
            <person name="Mendez-Garcia C."/>
            <person name="Mesa V."/>
            <person name="Sprenger R.R."/>
            <person name="Richter M."/>
            <person name="Diez M.S."/>
            <person name="Solano J."/>
            <person name="Bargiela R."/>
            <person name="Golyshina O.V."/>
            <person name="Manteca A."/>
            <person name="Ramos J.L."/>
            <person name="Gallego J.R."/>
            <person name="Llorente I."/>
            <person name="Martins Dos Santos V.A."/>
            <person name="Jensen O.N."/>
            <person name="Pelaez A.I."/>
            <person name="Sanchez J."/>
            <person name="Ferrer M."/>
        </authorList>
    </citation>
    <scope>NUCLEOTIDE SEQUENCE</scope>
</reference>
<dbReference type="GO" id="GO:0003700">
    <property type="term" value="F:DNA-binding transcription factor activity"/>
    <property type="evidence" value="ECO:0007669"/>
    <property type="project" value="TreeGrafter"/>
</dbReference>
<dbReference type="GO" id="GO:0006351">
    <property type="term" value="P:DNA-templated transcription"/>
    <property type="evidence" value="ECO:0007669"/>
    <property type="project" value="TreeGrafter"/>
</dbReference>
<dbReference type="GO" id="GO:0043565">
    <property type="term" value="F:sequence-specific DNA binding"/>
    <property type="evidence" value="ECO:0007669"/>
    <property type="project" value="TreeGrafter"/>
</dbReference>
<dbReference type="Gene3D" id="3.40.190.10">
    <property type="entry name" value="Periplasmic binding protein-like II"/>
    <property type="match status" value="2"/>
</dbReference>
<dbReference type="InterPro" id="IPR005119">
    <property type="entry name" value="LysR_subst-bd"/>
</dbReference>
<sequence length="188" mass="20747">MPRLVDFLDRHPDYDVRLGTSNVIADLERQDIDVALRYGSGQWPGLKSKLLTATELFPVCSPSFMKGARALRIPADLRPRTLLRIASDDWPRWLAAAGLAERSAEGPQFSDIGLLTQAAVAGQGIALGQSVIVADDLAAGRLIEPFRLRIPCGMAYYLVALPEAFRRAPVVAFERWLRHELQRSLSPG</sequence>
<evidence type="ECO:0000313" key="6">
    <source>
        <dbReference type="EMBL" id="EQD48154.1"/>
    </source>
</evidence>
<dbReference type="PANTHER" id="PTHR30537">
    <property type="entry name" value="HTH-TYPE TRANSCRIPTIONAL REGULATOR"/>
    <property type="match status" value="1"/>
</dbReference>
<keyword evidence="2" id="KW-0805">Transcription regulation</keyword>
<comment type="caution">
    <text evidence="6">The sequence shown here is derived from an EMBL/GenBank/DDBJ whole genome shotgun (WGS) entry which is preliminary data.</text>
</comment>
<accession>T1B5G0</accession>
<feature type="domain" description="LysR substrate-binding" evidence="5">
    <location>
        <begin position="1"/>
        <end position="181"/>
    </location>
</feature>